<dbReference type="Gene3D" id="1.20.120.1760">
    <property type="match status" value="1"/>
</dbReference>
<sequence>MFDAAARRLLDRPLSGVAGLVDRPGVSPNGLTLLGLATGLASAVTAAGHLWWWALGLWLFSRLMDGLDGPLARRRHAAAPDRPQVGPPSQAGGFLDITADFVVYGATVIGVAIGATGQFDVDWLPFLLVLFAYYINGAAFLAFSSIAERTGRQRDDGRSLSFLGGLAEGAETIAVHALWLILPAYAGTIATVWAVVVGVSAAQRIVGGFRDLG</sequence>
<proteinExistence type="predicted"/>
<feature type="transmembrane region" description="Helical" evidence="1">
    <location>
        <begin position="185"/>
        <end position="206"/>
    </location>
</feature>
<evidence type="ECO:0000256" key="1">
    <source>
        <dbReference type="SAM" id="Phobius"/>
    </source>
</evidence>
<gene>
    <name evidence="2" type="ORF">V1351_10935</name>
</gene>
<feature type="transmembrane region" description="Helical" evidence="1">
    <location>
        <begin position="123"/>
        <end position="147"/>
    </location>
</feature>
<dbReference type="Pfam" id="PF01066">
    <property type="entry name" value="CDP-OH_P_transf"/>
    <property type="match status" value="1"/>
</dbReference>
<dbReference type="InterPro" id="IPR000462">
    <property type="entry name" value="CDP-OH_P_trans"/>
</dbReference>
<accession>A0ABZ2MEM8</accession>
<dbReference type="RefSeq" id="WP_338748184.1">
    <property type="nucleotide sequence ID" value="NZ_CP144913.1"/>
</dbReference>
<organism evidence="2 3">
    <name type="scientific">Janibacter alittae</name>
    <dbReference type="NCBI Taxonomy" id="3115209"/>
    <lineage>
        <taxon>Bacteria</taxon>
        <taxon>Bacillati</taxon>
        <taxon>Actinomycetota</taxon>
        <taxon>Actinomycetes</taxon>
        <taxon>Micrococcales</taxon>
        <taxon>Intrasporangiaceae</taxon>
        <taxon>Janibacter</taxon>
    </lineage>
</organism>
<name>A0ABZ2MEM8_9MICO</name>
<keyword evidence="1" id="KW-0472">Membrane</keyword>
<dbReference type="InterPro" id="IPR043130">
    <property type="entry name" value="CDP-OH_PTrfase_TM_dom"/>
</dbReference>
<keyword evidence="1" id="KW-1133">Transmembrane helix</keyword>
<evidence type="ECO:0000313" key="2">
    <source>
        <dbReference type="EMBL" id="WXB75463.1"/>
    </source>
</evidence>
<dbReference type="EMBL" id="CP144913">
    <property type="protein sequence ID" value="WXB75463.1"/>
    <property type="molecule type" value="Genomic_DNA"/>
</dbReference>
<reference evidence="2 3" key="1">
    <citation type="submission" date="2024-02" db="EMBL/GenBank/DDBJ databases">
        <title>Janibacter sp. nov., isolated from gut of marine sandworm.</title>
        <authorList>
            <person name="Kim B."/>
            <person name="Jun M.O."/>
            <person name="Shin N.-R."/>
        </authorList>
    </citation>
    <scope>NUCLEOTIDE SEQUENCE [LARGE SCALE GENOMIC DNA]</scope>
    <source>
        <strain evidence="2 3">A1S7</strain>
    </source>
</reference>
<dbReference type="Proteomes" id="UP001382727">
    <property type="component" value="Chromosome"/>
</dbReference>
<evidence type="ECO:0000313" key="3">
    <source>
        <dbReference type="Proteomes" id="UP001382727"/>
    </source>
</evidence>
<keyword evidence="1" id="KW-0812">Transmembrane</keyword>
<keyword evidence="3" id="KW-1185">Reference proteome</keyword>
<feature type="transmembrane region" description="Helical" evidence="1">
    <location>
        <begin position="33"/>
        <end position="54"/>
    </location>
</feature>
<protein>
    <submittedName>
        <fullName evidence="2">CDP-alcohol phosphatidyltransferase family protein</fullName>
    </submittedName>
</protein>